<keyword evidence="4" id="KW-1185">Reference proteome</keyword>
<dbReference type="Gene3D" id="3.30.300.30">
    <property type="match status" value="1"/>
</dbReference>
<dbReference type="Gene3D" id="3.40.50.12780">
    <property type="entry name" value="N-terminal domain of ligase-like"/>
    <property type="match status" value="1"/>
</dbReference>
<evidence type="ECO:0000313" key="3">
    <source>
        <dbReference type="EMBL" id="EHN12893.1"/>
    </source>
</evidence>
<comment type="caution">
    <text evidence="3">The sequence shown here is derived from an EMBL/GenBank/DDBJ whole genome shotgun (WGS) entry which is preliminary data.</text>
</comment>
<dbReference type="Pfam" id="PF13193">
    <property type="entry name" value="AMP-binding_C"/>
    <property type="match status" value="1"/>
</dbReference>
<sequence length="518" mass="55305">MRVIDYFDKGVALDPDRELVVSDGASVRFGEARDRSLALAAALHASGFALGDPVAVLAPNEASGFVAMLGLWRAGGSWVPLNHLNAPQANVDFLNDVGCRWLLVHERFAGLAAQVRAAVPSLEHVVSLGDAFPGAVAWSDFLARGAGHEVPDWSDPFGAPEARCALWPTGGTTGRSKAVVWTNRVWSALNDLATRHWPAVERPVNLMVAPITHAAGVMGVLLASVGATVVIRPGFDADDVLDQIERRRVTHMFLPPTAYYALLTAQQERPRDVSSLAMLLIAAAPVSPDKLRQGVEVFGPCVAQCWGQGEAPFLMTYLSPEELAAAAASGDRARLASCGRPTFSCQVATMDDAGALLAPGEVGELVVRGQLVTPGYLGRPDATAEVRERGWHHTGDVGRIDEHGYVSILDRKKDMVISGGFNVYPAEVEAAILTLPGVRECAVIGVPHDHWGEVVTAIVVAADEDADRIVAHAKAALGPVKAPKLVRFVDELPRTPVGKTDKKALRAEYWQGLERAVN</sequence>
<dbReference type="InterPro" id="IPR020845">
    <property type="entry name" value="AMP-binding_CS"/>
</dbReference>
<dbReference type="SUPFAM" id="SSF56801">
    <property type="entry name" value="Acetyl-CoA synthetase-like"/>
    <property type="match status" value="1"/>
</dbReference>
<keyword evidence="3" id="KW-0436">Ligase</keyword>
<reference evidence="3 4" key="1">
    <citation type="journal article" date="2013" name="Biodegradation">
        <title>Quantitative proteomic analysis of ibuprofen-degrading Patulibacter sp. strain I11.</title>
        <authorList>
            <person name="Almeida B."/>
            <person name="Kjeldal H."/>
            <person name="Lolas I."/>
            <person name="Knudsen A.D."/>
            <person name="Carvalho G."/>
            <person name="Nielsen K.L."/>
            <person name="Barreto Crespo M.T."/>
            <person name="Stensballe A."/>
            <person name="Nielsen J.L."/>
        </authorList>
    </citation>
    <scope>NUCLEOTIDE SEQUENCE [LARGE SCALE GENOMIC DNA]</scope>
    <source>
        <strain evidence="3 4">I11</strain>
    </source>
</reference>
<dbReference type="Proteomes" id="UP000005143">
    <property type="component" value="Unassembled WGS sequence"/>
</dbReference>
<feature type="domain" description="AMP-binding enzyme C-terminal" evidence="2">
    <location>
        <begin position="427"/>
        <end position="499"/>
    </location>
</feature>
<evidence type="ECO:0000259" key="2">
    <source>
        <dbReference type="Pfam" id="PF13193"/>
    </source>
</evidence>
<accession>H0E090</accession>
<dbReference type="InterPro" id="IPR025110">
    <property type="entry name" value="AMP-bd_C"/>
</dbReference>
<gene>
    <name evidence="3" type="ORF">PAI11_01980</name>
</gene>
<organism evidence="3 4">
    <name type="scientific">Patulibacter medicamentivorans</name>
    <dbReference type="NCBI Taxonomy" id="1097667"/>
    <lineage>
        <taxon>Bacteria</taxon>
        <taxon>Bacillati</taxon>
        <taxon>Actinomycetota</taxon>
        <taxon>Thermoleophilia</taxon>
        <taxon>Solirubrobacterales</taxon>
        <taxon>Patulibacteraceae</taxon>
        <taxon>Patulibacter</taxon>
    </lineage>
</organism>
<dbReference type="PROSITE" id="PS00455">
    <property type="entry name" value="AMP_BINDING"/>
    <property type="match status" value="1"/>
</dbReference>
<dbReference type="PANTHER" id="PTHR43767:SF7">
    <property type="entry name" value="MEDIUM_LONG-CHAIN-FATTY-ACID--COA LIGASE FADD8"/>
    <property type="match status" value="1"/>
</dbReference>
<name>H0E090_9ACTN</name>
<dbReference type="EC" id="6.2.1.3" evidence="3"/>
<protein>
    <submittedName>
        <fullName evidence="3">Long-chain-fatty-acid--CoA ligase</fullName>
        <ecNumber evidence="3">6.2.1.3</ecNumber>
    </submittedName>
</protein>
<evidence type="ECO:0000259" key="1">
    <source>
        <dbReference type="Pfam" id="PF00501"/>
    </source>
</evidence>
<dbReference type="EMBL" id="AGUD01000006">
    <property type="protein sequence ID" value="EHN12893.1"/>
    <property type="molecule type" value="Genomic_DNA"/>
</dbReference>
<dbReference type="AlphaFoldDB" id="H0E090"/>
<dbReference type="InterPro" id="IPR045851">
    <property type="entry name" value="AMP-bd_C_sf"/>
</dbReference>
<dbReference type="Pfam" id="PF00501">
    <property type="entry name" value="AMP-binding"/>
    <property type="match status" value="1"/>
</dbReference>
<proteinExistence type="predicted"/>
<dbReference type="OrthoDB" id="9803968at2"/>
<dbReference type="GO" id="GO:0004467">
    <property type="term" value="F:long-chain fatty acid-CoA ligase activity"/>
    <property type="evidence" value="ECO:0007669"/>
    <property type="project" value="UniProtKB-EC"/>
</dbReference>
<dbReference type="PATRIC" id="fig|1097667.3.peg.197"/>
<dbReference type="InterPro" id="IPR000873">
    <property type="entry name" value="AMP-dep_synth/lig_dom"/>
</dbReference>
<dbReference type="InterPro" id="IPR042099">
    <property type="entry name" value="ANL_N_sf"/>
</dbReference>
<dbReference type="InterPro" id="IPR050237">
    <property type="entry name" value="ATP-dep_AMP-bd_enzyme"/>
</dbReference>
<feature type="domain" description="AMP-dependent synthetase/ligase" evidence="1">
    <location>
        <begin position="8"/>
        <end position="377"/>
    </location>
</feature>
<dbReference type="PANTHER" id="PTHR43767">
    <property type="entry name" value="LONG-CHAIN-FATTY-ACID--COA LIGASE"/>
    <property type="match status" value="1"/>
</dbReference>
<dbReference type="RefSeq" id="WP_007569895.1">
    <property type="nucleotide sequence ID" value="NZ_AGUD01000006.1"/>
</dbReference>
<evidence type="ECO:0000313" key="4">
    <source>
        <dbReference type="Proteomes" id="UP000005143"/>
    </source>
</evidence>